<dbReference type="GO" id="GO:0034237">
    <property type="term" value="F:protein kinase A regulatory subunit binding"/>
    <property type="evidence" value="ECO:0007669"/>
    <property type="project" value="TreeGrafter"/>
</dbReference>
<keyword evidence="2" id="KW-1185">Reference proteome</keyword>
<protein>
    <submittedName>
        <fullName evidence="3">Uncharacterized protein LOC112542829</fullName>
    </submittedName>
</protein>
<dbReference type="SUPFAM" id="SSF55144">
    <property type="entry name" value="LigT-like"/>
    <property type="match status" value="1"/>
</dbReference>
<feature type="non-terminal residue" evidence="3">
    <location>
        <position position="478"/>
    </location>
</feature>
<proteinExistence type="predicted"/>
<dbReference type="RefSeq" id="XP_025032390.1">
    <property type="nucleotide sequence ID" value="XM_025176622.1"/>
</dbReference>
<evidence type="ECO:0000313" key="3">
    <source>
        <dbReference type="RefSeq" id="XP_025032390.1"/>
    </source>
</evidence>
<dbReference type="Pfam" id="PF10469">
    <property type="entry name" value="AKAP7_NLS"/>
    <property type="match status" value="1"/>
</dbReference>
<sequence length="478" mass="55138">MNQQLLLLSEENEEAKKLPSHLNGGQQMMKGNIPQAKVKTLSQMAVQAHIEDIREREEPRGMVHIEQRKGNKSQYEIGSIQPQRDEREVQKMPIEAQKIEQNMPSITVDVQQQWNHNGTISSVSVKMVQQNVKKEILAPCVTMQLEEKSLGREMSPENIHWQFSNGPKKISPVKQQAQHGEEVIAAEIKQQQAQEGRCVMDSKRVQQEAKDSILKETLPQQLRWNQSSKQLMLENLLQTKQKENKLKKIVTEKKLHNETQNAESTRTLSAHLWNKNEEDSKKPSLELLQKNVSDQQLFSLDKGAQNIFVEEKEYGHKEQIIYKKQKRDVPNYFVAIPITNDQILDKIEDVQEFIFTQVPKLLKALVPIETMHLTIIVIHLKTEDDIKRAISALERSKAEMQALLQRELFTMTFRGIGQFNNKVIYVKMSADEQQMLSKIAGIVANSFMEMNVDITSSRDFKPHLTFLKLSKAPVLRQK</sequence>
<organism evidence="2 3">
    <name type="scientific">Python bivittatus</name>
    <name type="common">Burmese python</name>
    <name type="synonym">Python molurus bivittatus</name>
    <dbReference type="NCBI Taxonomy" id="176946"/>
    <lineage>
        <taxon>Eukaryota</taxon>
        <taxon>Metazoa</taxon>
        <taxon>Chordata</taxon>
        <taxon>Craniata</taxon>
        <taxon>Vertebrata</taxon>
        <taxon>Euteleostomi</taxon>
        <taxon>Lepidosauria</taxon>
        <taxon>Squamata</taxon>
        <taxon>Bifurcata</taxon>
        <taxon>Unidentata</taxon>
        <taxon>Episquamata</taxon>
        <taxon>Toxicofera</taxon>
        <taxon>Serpentes</taxon>
        <taxon>Henophidia</taxon>
        <taxon>Pythonidae</taxon>
        <taxon>Python</taxon>
    </lineage>
</organism>
<dbReference type="OrthoDB" id="277832at2759"/>
<evidence type="ECO:0000259" key="1">
    <source>
        <dbReference type="Pfam" id="PF10469"/>
    </source>
</evidence>
<name>A0A9F5N1H4_PYTBI</name>
<dbReference type="GeneID" id="112542829"/>
<evidence type="ECO:0000313" key="2">
    <source>
        <dbReference type="Proteomes" id="UP000695026"/>
    </source>
</evidence>
<feature type="domain" description="A-kinase anchor protein 7-like phosphoesterase" evidence="1">
    <location>
        <begin position="330"/>
        <end position="472"/>
    </location>
</feature>
<dbReference type="Gene3D" id="3.90.1140.10">
    <property type="entry name" value="Cyclic phosphodiesterase"/>
    <property type="match status" value="1"/>
</dbReference>
<dbReference type="InterPro" id="IPR052641">
    <property type="entry name" value="AKAP7_isoform_gamma"/>
</dbReference>
<gene>
    <name evidence="3" type="primary">LOC112542829</name>
</gene>
<accession>A0A9F5N1H4</accession>
<dbReference type="InterPro" id="IPR019510">
    <property type="entry name" value="AKAP7-like_phosphoesterase"/>
</dbReference>
<dbReference type="AlphaFoldDB" id="A0A9F5N1H4"/>
<dbReference type="GO" id="GO:0005829">
    <property type="term" value="C:cytosol"/>
    <property type="evidence" value="ECO:0007669"/>
    <property type="project" value="TreeGrafter"/>
</dbReference>
<dbReference type="PANTHER" id="PTHR15934:SF4">
    <property type="entry name" value="A-KINASE ANCHOR PROTEIN 7-LIKE PHOSPHOESTERASE DOMAIN-CONTAINING PROTEIN"/>
    <property type="match status" value="1"/>
</dbReference>
<dbReference type="PANTHER" id="PTHR15934">
    <property type="entry name" value="RNA 2',3'-CYCLIC PHOSPHODIESTERASE"/>
    <property type="match status" value="1"/>
</dbReference>
<dbReference type="GO" id="GO:0010738">
    <property type="term" value="P:regulation of protein kinase A signaling"/>
    <property type="evidence" value="ECO:0007669"/>
    <property type="project" value="TreeGrafter"/>
</dbReference>
<dbReference type="InterPro" id="IPR009097">
    <property type="entry name" value="Cyclic_Pdiesterase"/>
</dbReference>
<dbReference type="Proteomes" id="UP000695026">
    <property type="component" value="Unplaced"/>
</dbReference>
<reference evidence="3" key="1">
    <citation type="submission" date="2025-08" db="UniProtKB">
        <authorList>
            <consortium name="RefSeq"/>
        </authorList>
    </citation>
    <scope>IDENTIFICATION</scope>
    <source>
        <tissue evidence="3">Liver</tissue>
    </source>
</reference>
<dbReference type="KEGG" id="pbi:112542829"/>